<dbReference type="AlphaFoldDB" id="A0A139HXP6"/>
<evidence type="ECO:0000313" key="2">
    <source>
        <dbReference type="EMBL" id="KXT07218.1"/>
    </source>
</evidence>
<dbReference type="Proteomes" id="UP000070133">
    <property type="component" value="Unassembled WGS sequence"/>
</dbReference>
<reference evidence="2 3" key="1">
    <citation type="submission" date="2015-07" db="EMBL/GenBank/DDBJ databases">
        <title>Comparative genomics of the Sigatoka disease complex on banana suggests a link between parallel evolutionary changes in Pseudocercospora fijiensis and Pseudocercospora eumusae and increased virulence on the banana host.</title>
        <authorList>
            <person name="Chang T.-C."/>
            <person name="Salvucci A."/>
            <person name="Crous P.W."/>
            <person name="Stergiopoulos I."/>
        </authorList>
    </citation>
    <scope>NUCLEOTIDE SEQUENCE [LARGE SCALE GENOMIC DNA]</scope>
    <source>
        <strain evidence="2 3">CBS 114824</strain>
    </source>
</reference>
<dbReference type="EMBL" id="LFZN01000003">
    <property type="protein sequence ID" value="KXT07218.1"/>
    <property type="molecule type" value="Genomic_DNA"/>
</dbReference>
<protein>
    <submittedName>
        <fullName evidence="2">Uncharacterized protein</fullName>
    </submittedName>
</protein>
<comment type="caution">
    <text evidence="2">The sequence shown here is derived from an EMBL/GenBank/DDBJ whole genome shotgun (WGS) entry which is preliminary data.</text>
</comment>
<proteinExistence type="predicted"/>
<feature type="transmembrane region" description="Helical" evidence="1">
    <location>
        <begin position="112"/>
        <end position="133"/>
    </location>
</feature>
<keyword evidence="1" id="KW-0472">Membrane</keyword>
<accession>A0A139HXP6</accession>
<name>A0A139HXP6_9PEZI</name>
<keyword evidence="1" id="KW-1133">Transmembrane helix</keyword>
<gene>
    <name evidence="2" type="ORF">AC578_2326</name>
</gene>
<organism evidence="2 3">
    <name type="scientific">Pseudocercospora eumusae</name>
    <dbReference type="NCBI Taxonomy" id="321146"/>
    <lineage>
        <taxon>Eukaryota</taxon>
        <taxon>Fungi</taxon>
        <taxon>Dikarya</taxon>
        <taxon>Ascomycota</taxon>
        <taxon>Pezizomycotina</taxon>
        <taxon>Dothideomycetes</taxon>
        <taxon>Dothideomycetidae</taxon>
        <taxon>Mycosphaerellales</taxon>
        <taxon>Mycosphaerellaceae</taxon>
        <taxon>Pseudocercospora</taxon>
    </lineage>
</organism>
<dbReference type="OrthoDB" id="10454868at2759"/>
<keyword evidence="1" id="KW-0812">Transmembrane</keyword>
<sequence>MADPEQRSSSSSTNFPFSHCISFNQTVNHINLVTELTGSTHSPNHVFNNMINSGAGIKIDKLQGDVFRDYNSSEWNLLTAEMDDESAEFVVAESEAETVVPQGRFRAGSRRWMTLFTLVVGVMLGLIASNVYYDKWP</sequence>
<keyword evidence="3" id="KW-1185">Reference proteome</keyword>
<evidence type="ECO:0000256" key="1">
    <source>
        <dbReference type="SAM" id="Phobius"/>
    </source>
</evidence>
<evidence type="ECO:0000313" key="3">
    <source>
        <dbReference type="Proteomes" id="UP000070133"/>
    </source>
</evidence>